<dbReference type="InterPro" id="IPR010998">
    <property type="entry name" value="Integrase_recombinase_N"/>
</dbReference>
<proteinExistence type="inferred from homology"/>
<dbReference type="PROSITE" id="PS51898">
    <property type="entry name" value="TYR_RECOMBINASE"/>
    <property type="match status" value="1"/>
</dbReference>
<name>A0ABN6Z6W4_9FIRM</name>
<dbReference type="CDD" id="cd01189">
    <property type="entry name" value="INT_ICEBs1_C_like"/>
    <property type="match status" value="1"/>
</dbReference>
<keyword evidence="6" id="KW-1185">Reference proteome</keyword>
<dbReference type="Pfam" id="PF00589">
    <property type="entry name" value="Phage_integrase"/>
    <property type="match status" value="1"/>
</dbReference>
<dbReference type="InterPro" id="IPR013762">
    <property type="entry name" value="Integrase-like_cat_sf"/>
</dbReference>
<accession>A0ABN6Z6W4</accession>
<dbReference type="InterPro" id="IPR050090">
    <property type="entry name" value="Tyrosine_recombinase_XerCD"/>
</dbReference>
<gene>
    <name evidence="5" type="primary">xerS</name>
    <name evidence="5" type="ORF">Lac1_25300</name>
</gene>
<reference evidence="6" key="1">
    <citation type="journal article" date="2023" name="Int. J. Syst. Evol. Microbiol.">
        <title>Claveliimonas bilis gen. nov., sp. nov., deoxycholic acid-producing bacteria isolated from human faeces, and reclassification of Sellimonas monacensis Zenner et al. 2021 as Claveliimonas monacensis comb. nov.</title>
        <authorList>
            <person name="Hisatomi A."/>
            <person name="Kastawa N.W.E.P.G."/>
            <person name="Song I."/>
            <person name="Ohkuma M."/>
            <person name="Fukiya S."/>
            <person name="Sakamoto M."/>
        </authorList>
    </citation>
    <scope>NUCLEOTIDE SEQUENCE [LARGE SCALE GENOMIC DNA]</scope>
    <source>
        <strain evidence="6">12BBH14</strain>
    </source>
</reference>
<evidence type="ECO:0000259" key="4">
    <source>
        <dbReference type="PROSITE" id="PS51898"/>
    </source>
</evidence>
<sequence length="390" mass="46434">MKKENEKYLEKHNHKIWFDEKANQWMTYIDEPSVKRGFVLKRRKEKASLEKLIIEHYRAIEEQPWISDIFHDWLTLKFKYGEISEQTRTRYENDFRRFFPDDNEICMKYIADITEIDLEMFIKGNIKKHKLTKKTYNGLKILIKGIFRHARKKKLTDVIISVFFDELDLSKNIFTIREKKTDAEEVYSEEEIPIIKEYLLKKDSLRYLGILLVFVTGLRVGELAALKPEDIRLKENSGTIHVCRTEVHYNEEKEPGKRKNVVRVQEFAKSEAGNRKIIVNSFAVQILRRIQELNADPKEFLFEENGKRIKIQGFSRALRRTCENLEIPFRPMHKIRKTYGTTLLDNQVSETLVAHQMGHADISTTRKYYFRNNQSEKHKIEEIERALSAI</sequence>
<comment type="similarity">
    <text evidence="1">Belongs to the 'phage' integrase family.</text>
</comment>
<evidence type="ECO:0000256" key="3">
    <source>
        <dbReference type="ARBA" id="ARBA00023172"/>
    </source>
</evidence>
<keyword evidence="2" id="KW-0238">DNA-binding</keyword>
<dbReference type="InterPro" id="IPR002104">
    <property type="entry name" value="Integrase_catalytic"/>
</dbReference>
<evidence type="ECO:0000256" key="2">
    <source>
        <dbReference type="ARBA" id="ARBA00023125"/>
    </source>
</evidence>
<dbReference type="SUPFAM" id="SSF56349">
    <property type="entry name" value="DNA breaking-rejoining enzymes"/>
    <property type="match status" value="1"/>
</dbReference>
<dbReference type="RefSeq" id="WP_230105335.1">
    <property type="nucleotide sequence ID" value="NZ_AP024845.1"/>
</dbReference>
<protein>
    <submittedName>
        <fullName evidence="5">Tyrosine recombinase XerS</fullName>
    </submittedName>
</protein>
<dbReference type="PANTHER" id="PTHR30349">
    <property type="entry name" value="PHAGE INTEGRASE-RELATED"/>
    <property type="match status" value="1"/>
</dbReference>
<dbReference type="Gene3D" id="1.10.443.10">
    <property type="entry name" value="Intergrase catalytic core"/>
    <property type="match status" value="1"/>
</dbReference>
<dbReference type="InterPro" id="IPR011010">
    <property type="entry name" value="DNA_brk_join_enz"/>
</dbReference>
<dbReference type="Proteomes" id="UP001305815">
    <property type="component" value="Chromosome"/>
</dbReference>
<dbReference type="PANTHER" id="PTHR30349:SF64">
    <property type="entry name" value="PROPHAGE INTEGRASE INTD-RELATED"/>
    <property type="match status" value="1"/>
</dbReference>
<dbReference type="Gene3D" id="1.10.150.130">
    <property type="match status" value="1"/>
</dbReference>
<evidence type="ECO:0000313" key="5">
    <source>
        <dbReference type="EMBL" id="BDZ78347.1"/>
    </source>
</evidence>
<dbReference type="EMBL" id="AP027742">
    <property type="protein sequence ID" value="BDZ78347.1"/>
    <property type="molecule type" value="Genomic_DNA"/>
</dbReference>
<evidence type="ECO:0000256" key="1">
    <source>
        <dbReference type="ARBA" id="ARBA00008857"/>
    </source>
</evidence>
<feature type="domain" description="Tyr recombinase" evidence="4">
    <location>
        <begin position="182"/>
        <end position="384"/>
    </location>
</feature>
<organism evidence="5 6">
    <name type="scientific">Claveliimonas bilis</name>
    <dbReference type="NCBI Taxonomy" id="3028070"/>
    <lineage>
        <taxon>Bacteria</taxon>
        <taxon>Bacillati</taxon>
        <taxon>Bacillota</taxon>
        <taxon>Clostridia</taxon>
        <taxon>Lachnospirales</taxon>
        <taxon>Lachnospiraceae</taxon>
        <taxon>Claveliimonas</taxon>
    </lineage>
</organism>
<keyword evidence="3" id="KW-0233">DNA recombination</keyword>
<evidence type="ECO:0000313" key="6">
    <source>
        <dbReference type="Proteomes" id="UP001305815"/>
    </source>
</evidence>